<name>A0A9Q3W8M5_9GAMM</name>
<sequence length="271" mass="31359">MNRPAYPCKSGYRHRTQIIGEAWDIDGEHWAVRKRVRSPHGIFIEYGWRMDQVPGPGIPSRGVSLILTPVLAQALHDLPIFNEAKAALGISHTALNQLRRRVAMRHRDQLDRWWRDRIDDLKTLPIDTFARCYGVHPDTVKAYHQRLVGPTQPGTNRTWEYQRVNQLMVMFLDHHADTGFTDLRHAKQNPTIPMGEYGYREETPQGPVYLFTSDTLVKAIPEFTLKRISRALEATGWVEASTWVNGEKPIPKPRRISGRRSLYYHVHRPNS</sequence>
<accession>A0A9Q3W8M5</accession>
<organism evidence="1 2">
    <name type="scientific">Alloalcanivorax xenomutans</name>
    <dbReference type="NCBI Taxonomy" id="1094342"/>
    <lineage>
        <taxon>Bacteria</taxon>
        <taxon>Pseudomonadati</taxon>
        <taxon>Pseudomonadota</taxon>
        <taxon>Gammaproteobacteria</taxon>
        <taxon>Oceanospirillales</taxon>
        <taxon>Alcanivoracaceae</taxon>
        <taxon>Alloalcanivorax</taxon>
    </lineage>
</organism>
<evidence type="ECO:0000313" key="1">
    <source>
        <dbReference type="EMBL" id="MCE7510337.1"/>
    </source>
</evidence>
<proteinExistence type="predicted"/>
<dbReference type="Proteomes" id="UP001107961">
    <property type="component" value="Unassembled WGS sequence"/>
</dbReference>
<comment type="caution">
    <text evidence="1">The sequence shown here is derived from an EMBL/GenBank/DDBJ whole genome shotgun (WGS) entry which is preliminary data.</text>
</comment>
<evidence type="ECO:0000313" key="2">
    <source>
        <dbReference type="Proteomes" id="UP001107961"/>
    </source>
</evidence>
<dbReference type="EMBL" id="JAJVKT010000023">
    <property type="protein sequence ID" value="MCE7510337.1"/>
    <property type="molecule type" value="Genomic_DNA"/>
</dbReference>
<dbReference type="AlphaFoldDB" id="A0A9Q3W8M5"/>
<protein>
    <submittedName>
        <fullName evidence="1">Uncharacterized protein</fullName>
    </submittedName>
</protein>
<gene>
    <name evidence="1" type="ORF">LZG35_16980</name>
</gene>
<dbReference type="KEGG" id="axe:P40_10040"/>
<dbReference type="RefSeq" id="WP_014994443.1">
    <property type="nucleotide sequence ID" value="NZ_CP012331.1"/>
</dbReference>
<keyword evidence="2" id="KW-1185">Reference proteome</keyword>
<reference evidence="1" key="1">
    <citation type="submission" date="2022-01" db="EMBL/GenBank/DDBJ databases">
        <authorList>
            <person name="Karlyshev A.V."/>
            <person name="Jaspars M."/>
        </authorList>
    </citation>
    <scope>NUCLEOTIDE SEQUENCE</scope>
    <source>
        <strain evidence="1">AGSA3-2</strain>
    </source>
</reference>